<accession>A0ABW8DXR8</accession>
<organism evidence="4 5">
    <name type="scientific">Pseudomonas sivasensis</name>
    <dbReference type="NCBI Taxonomy" id="1880678"/>
    <lineage>
        <taxon>Bacteria</taxon>
        <taxon>Pseudomonadati</taxon>
        <taxon>Pseudomonadota</taxon>
        <taxon>Gammaproteobacteria</taxon>
        <taxon>Pseudomonadales</taxon>
        <taxon>Pseudomonadaceae</taxon>
        <taxon>Pseudomonas</taxon>
    </lineage>
</organism>
<evidence type="ECO:0000259" key="2">
    <source>
        <dbReference type="Pfam" id="PF01757"/>
    </source>
</evidence>
<dbReference type="Pfam" id="PF01757">
    <property type="entry name" value="Acyl_transf_3"/>
    <property type="match status" value="1"/>
</dbReference>
<feature type="transmembrane region" description="Helical" evidence="1">
    <location>
        <begin position="316"/>
        <end position="338"/>
    </location>
</feature>
<evidence type="ECO:0000313" key="5">
    <source>
        <dbReference type="Proteomes" id="UP001617213"/>
    </source>
</evidence>
<keyword evidence="1" id="KW-0812">Transmembrane</keyword>
<dbReference type="GO" id="GO:0016746">
    <property type="term" value="F:acyltransferase activity"/>
    <property type="evidence" value="ECO:0007669"/>
    <property type="project" value="UniProtKB-KW"/>
</dbReference>
<dbReference type="RefSeq" id="WP_401380917.1">
    <property type="nucleotide sequence ID" value="NZ_JBIUWZ010000010.1"/>
</dbReference>
<keyword evidence="5" id="KW-1185">Reference proteome</keyword>
<proteinExistence type="predicted"/>
<dbReference type="Proteomes" id="UP001617213">
    <property type="component" value="Unassembled WGS sequence"/>
</dbReference>
<keyword evidence="1" id="KW-0472">Membrane</keyword>
<gene>
    <name evidence="4" type="ORF">ACIOWJ_09890</name>
</gene>
<protein>
    <submittedName>
        <fullName evidence="4">Acyltransferase family protein</fullName>
        <ecNumber evidence="4">2.3.1.-</ecNumber>
    </submittedName>
</protein>
<feature type="domain" description="SGNH" evidence="3">
    <location>
        <begin position="413"/>
        <end position="634"/>
    </location>
</feature>
<reference evidence="4 5" key="1">
    <citation type="submission" date="2024-10" db="EMBL/GenBank/DDBJ databases">
        <title>The Natural Products Discovery Center: Release of the First 8490 Sequenced Strains for Exploring Actinobacteria Biosynthetic Diversity.</title>
        <authorList>
            <person name="Kalkreuter E."/>
            <person name="Kautsar S.A."/>
            <person name="Yang D."/>
            <person name="Bader C.D."/>
            <person name="Teijaro C.N."/>
            <person name="Fluegel L."/>
            <person name="Davis C.M."/>
            <person name="Simpson J.R."/>
            <person name="Lauterbach L."/>
            <person name="Steele A.D."/>
            <person name="Gui C."/>
            <person name="Meng S."/>
            <person name="Li G."/>
            <person name="Viehrig K."/>
            <person name="Ye F."/>
            <person name="Su P."/>
            <person name="Kiefer A.F."/>
            <person name="Nichols A."/>
            <person name="Cepeda A.J."/>
            <person name="Yan W."/>
            <person name="Fan B."/>
            <person name="Jiang Y."/>
            <person name="Adhikari A."/>
            <person name="Zheng C.-J."/>
            <person name="Schuster L."/>
            <person name="Cowan T.M."/>
            <person name="Smanski M.J."/>
            <person name="Chevrette M.G."/>
            <person name="De Carvalho L.P.S."/>
            <person name="Shen B."/>
        </authorList>
    </citation>
    <scope>NUCLEOTIDE SEQUENCE [LARGE SCALE GENOMIC DNA]</scope>
    <source>
        <strain evidence="4 5">NPDC087581</strain>
    </source>
</reference>
<evidence type="ECO:0000256" key="1">
    <source>
        <dbReference type="SAM" id="Phobius"/>
    </source>
</evidence>
<feature type="transmembrane region" description="Helical" evidence="1">
    <location>
        <begin position="258"/>
        <end position="278"/>
    </location>
</feature>
<feature type="transmembrane region" description="Helical" evidence="1">
    <location>
        <begin position="35"/>
        <end position="56"/>
    </location>
</feature>
<keyword evidence="1" id="KW-1133">Transmembrane helix</keyword>
<feature type="transmembrane region" description="Helical" evidence="1">
    <location>
        <begin position="227"/>
        <end position="246"/>
    </location>
</feature>
<name>A0ABW8DXR8_9PSED</name>
<keyword evidence="4" id="KW-0012">Acyltransferase</keyword>
<dbReference type="InterPro" id="IPR050879">
    <property type="entry name" value="Acyltransferase_3"/>
</dbReference>
<keyword evidence="4" id="KW-0808">Transferase</keyword>
<sequence length="656" mass="71756">MHNNNFSYRPDIDGLRAVAVIAVVIYHFNKQWLPGGFAGVDIFFVISGYLITGIIVNKVTSGTFSFVEFYMRRVRRILPAAFFVTLCTLLLGLALMLPDDAKALSTSAIATTFSVANIYFWKFLDTSYFAASSDTVPLLHMWSLGVEEQFYVIWPAFIVVAMRIGGKRLVVATAILVTAASFAVSEYYLARDPSFAYYMLPSRAGELLVGALLFLWQDSRRTLTTTAANIAGAVGLLLVSYSFALLSETGGFPGMRSIIPAIGAALLIASGFNQGAVLARALTNPVFKYFGLRSFSLYLWHWPVLALYRYSYGELSLIGTVQCLAVMFLLTMATYRLIEGPFRSSTSGIAKTAAIPGVAAFTILLAYVIVQHGGAIEVLSPKNYRENLSAYRDGAQPAAEATYVCQDAYKPALFSDDQCVSGEISKAPKVLLIGDSNAAHFAGYLTVIAKSQGVAIRNIEHHACPPFPGKRSEKYVLEGYKTSCPAYYAKAREEMQAYETIIIGASWLAYQMQNKLEFGTDMDALLDDLEATGKNIVVALKAPTFNAMDRKCPEKALKIPFLDCSSKTLLRDSGEMSVNLLIAKKSAERRKISTFSVRDLICDGEICNAFSGKNLLYYDGGHLSRAGSEMLGAIAVANGKIPMALRNLSQRDIAER</sequence>
<dbReference type="PANTHER" id="PTHR23028:SF53">
    <property type="entry name" value="ACYL_TRANSF_3 DOMAIN-CONTAINING PROTEIN"/>
    <property type="match status" value="1"/>
</dbReference>
<feature type="transmembrane region" description="Helical" evidence="1">
    <location>
        <begin position="350"/>
        <end position="370"/>
    </location>
</feature>
<feature type="transmembrane region" description="Helical" evidence="1">
    <location>
        <begin position="290"/>
        <end position="310"/>
    </location>
</feature>
<evidence type="ECO:0000313" key="4">
    <source>
        <dbReference type="EMBL" id="MFJ2678396.1"/>
    </source>
</evidence>
<feature type="transmembrane region" description="Helical" evidence="1">
    <location>
        <begin position="195"/>
        <end position="215"/>
    </location>
</feature>
<dbReference type="PANTHER" id="PTHR23028">
    <property type="entry name" value="ACETYLTRANSFERASE"/>
    <property type="match status" value="1"/>
</dbReference>
<dbReference type="InterPro" id="IPR002656">
    <property type="entry name" value="Acyl_transf_3_dom"/>
</dbReference>
<comment type="caution">
    <text evidence="4">The sequence shown here is derived from an EMBL/GenBank/DDBJ whole genome shotgun (WGS) entry which is preliminary data.</text>
</comment>
<dbReference type="EMBL" id="JBIUWZ010000010">
    <property type="protein sequence ID" value="MFJ2678396.1"/>
    <property type="molecule type" value="Genomic_DNA"/>
</dbReference>
<feature type="transmembrane region" description="Helical" evidence="1">
    <location>
        <begin position="77"/>
        <end position="97"/>
    </location>
</feature>
<feature type="transmembrane region" description="Helical" evidence="1">
    <location>
        <begin position="169"/>
        <end position="189"/>
    </location>
</feature>
<dbReference type="Pfam" id="PF19040">
    <property type="entry name" value="SGNH"/>
    <property type="match status" value="1"/>
</dbReference>
<evidence type="ECO:0000259" key="3">
    <source>
        <dbReference type="Pfam" id="PF19040"/>
    </source>
</evidence>
<feature type="domain" description="Acyltransferase 3" evidence="2">
    <location>
        <begin position="11"/>
        <end position="335"/>
    </location>
</feature>
<dbReference type="EC" id="2.3.1.-" evidence="4"/>
<dbReference type="InterPro" id="IPR043968">
    <property type="entry name" value="SGNH"/>
</dbReference>